<evidence type="ECO:0000256" key="6">
    <source>
        <dbReference type="ARBA" id="ARBA00023008"/>
    </source>
</evidence>
<evidence type="ECO:0000256" key="10">
    <source>
        <dbReference type="SAM" id="Phobius"/>
    </source>
</evidence>
<organism evidence="13 14">
    <name type="scientific">Akanthomyces muscarius</name>
    <name type="common">Entomopathogenic fungus</name>
    <name type="synonym">Lecanicillium muscarium</name>
    <dbReference type="NCBI Taxonomy" id="2231603"/>
    <lineage>
        <taxon>Eukaryota</taxon>
        <taxon>Fungi</taxon>
        <taxon>Dikarya</taxon>
        <taxon>Ascomycota</taxon>
        <taxon>Pezizomycotina</taxon>
        <taxon>Sordariomycetes</taxon>
        <taxon>Hypocreomycetidae</taxon>
        <taxon>Hypocreales</taxon>
        <taxon>Cordycipitaceae</taxon>
        <taxon>Akanthomyces</taxon>
    </lineage>
</organism>
<keyword evidence="4 7" id="KW-0801">TPQ</keyword>
<evidence type="ECO:0000256" key="8">
    <source>
        <dbReference type="PIRSR" id="PIRSR600269-51"/>
    </source>
</evidence>
<accession>A0A9W8QKM5</accession>
<sequence>MAGTLSFSIVAIVVFIFILYAFFETLTASSLFSPSLSGKLTTSEQTRHNIWADLSVAETQALLHYLHIGPNNLNLSSPASATAFRNFVLRTELLRPNKSQALSYVDGVSEVKPPRWATVLIYNGSGVDATLDEYSVGPLPPSAETEIRPLTLYHNSGKSSSPNLVPDGTSLRDWPYSIAEDISDITESILGSSINSGNKSSPDGLEIGFRDPWVDSDGRTVRWCVFQRAGKQWQSRTLLPQGLFFKIDTTGRDSREWKVLHWFYNNILYNSTEEFRAAWMTPGFVTTPSNLDGEWTHIDSLAGYSEPLEEDTASEGDGSHKQNFLLDKEQKFVVWKGFEFHMAFSVATGLTLYDIRFQGERILYELGLQEALSQYAGSDPVQGAAKYLDSFWGMGGTMFQLVPGYDCPEGSRYMDVQFSLRSEMNIHRNAICFFEHQADYPLQRHTTTSYVSVSKNNYFVVRTVAVVGNYDYTIDYIFYLDGSIEVKFRASGYIQGAYYVPGESETYGYRVHDQFASSLHDHVINFKADFDILGQQNTFVRVNIEPTTARYPWAPGEDRSTMKLNRRVVETETGLNWPANSASHFVVLNNDSSNSWGEKRGYRIMPGSGMGAPAHLTFQGSEALGRAAEWAQKDLWISRQKDTEARSSTPASNFIQNDPMIDFSKFIDGEAVVQEDLVVWFNLGNHHVPHSGDLPNTLQHTSASSVWFMPYNFHDRDPSRGKSDSIRLRAPTVHYQSLVRDEGTEPLE</sequence>
<dbReference type="GeneID" id="80894933"/>
<dbReference type="GO" id="GO:0005886">
    <property type="term" value="C:plasma membrane"/>
    <property type="evidence" value="ECO:0007669"/>
    <property type="project" value="TreeGrafter"/>
</dbReference>
<dbReference type="InterPro" id="IPR000269">
    <property type="entry name" value="Cu_amine_oxidase"/>
</dbReference>
<dbReference type="GO" id="GO:0005507">
    <property type="term" value="F:copper ion binding"/>
    <property type="evidence" value="ECO:0007669"/>
    <property type="project" value="InterPro"/>
</dbReference>
<keyword evidence="10" id="KW-1133">Transmembrane helix</keyword>
<comment type="cofactor">
    <cofactor evidence="9">
        <name>Cu cation</name>
        <dbReference type="ChEBI" id="CHEBI:23378"/>
    </cofactor>
    <text evidence="9">Contains 1 topaquinone per subunit.</text>
</comment>
<gene>
    <name evidence="13" type="ORF">LMH87_007774</name>
</gene>
<dbReference type="InterPro" id="IPR015798">
    <property type="entry name" value="Cu_amine_oxidase_C"/>
</dbReference>
<feature type="modified residue" description="2',4',5'-topaquinone" evidence="8">
    <location>
        <position position="470"/>
    </location>
</feature>
<evidence type="ECO:0000256" key="7">
    <source>
        <dbReference type="PIRSR" id="PIRSR600269-50"/>
    </source>
</evidence>
<comment type="PTM">
    <text evidence="8 9">Topaquinone (TPQ) is generated by copper-dependent autoxidation of a specific tyrosyl residue.</text>
</comment>
<evidence type="ECO:0000256" key="9">
    <source>
        <dbReference type="RuleBase" id="RU000672"/>
    </source>
</evidence>
<feature type="active site" description="Schiff-base intermediate with substrate; via topaquinone" evidence="7">
    <location>
        <position position="470"/>
    </location>
</feature>
<evidence type="ECO:0000256" key="5">
    <source>
        <dbReference type="ARBA" id="ARBA00023002"/>
    </source>
</evidence>
<dbReference type="InterPro" id="IPR036460">
    <property type="entry name" value="Cu_amine_oxidase_C_sf"/>
</dbReference>
<evidence type="ECO:0000256" key="3">
    <source>
        <dbReference type="ARBA" id="ARBA00022723"/>
    </source>
</evidence>
<dbReference type="SUPFAM" id="SSF54416">
    <property type="entry name" value="Amine oxidase N-terminal region"/>
    <property type="match status" value="2"/>
</dbReference>
<dbReference type="Proteomes" id="UP001144673">
    <property type="component" value="Unassembled WGS sequence"/>
</dbReference>
<comment type="caution">
    <text evidence="13">The sequence shown here is derived from an EMBL/GenBank/DDBJ whole genome shotgun (WGS) entry which is preliminary data.</text>
</comment>
<dbReference type="KEGG" id="amus:LMH87_007774"/>
<dbReference type="PANTHER" id="PTHR10638">
    <property type="entry name" value="COPPER AMINE OXIDASE"/>
    <property type="match status" value="1"/>
</dbReference>
<evidence type="ECO:0000256" key="1">
    <source>
        <dbReference type="ARBA" id="ARBA00001935"/>
    </source>
</evidence>
<dbReference type="PRINTS" id="PR00766">
    <property type="entry name" value="CUDAOXIDASE"/>
</dbReference>
<feature type="domain" description="Copper amine oxidase catalytic" evidence="11">
    <location>
        <begin position="324"/>
        <end position="719"/>
    </location>
</feature>
<keyword evidence="14" id="KW-1185">Reference proteome</keyword>
<feature type="active site" description="Proton acceptor" evidence="7">
    <location>
        <position position="389"/>
    </location>
</feature>
<evidence type="ECO:0000313" key="14">
    <source>
        <dbReference type="Proteomes" id="UP001144673"/>
    </source>
</evidence>
<feature type="domain" description="DUF1965" evidence="12">
    <location>
        <begin position="236"/>
        <end position="300"/>
    </location>
</feature>
<dbReference type="GO" id="GO:0048038">
    <property type="term" value="F:quinone binding"/>
    <property type="evidence" value="ECO:0007669"/>
    <property type="project" value="InterPro"/>
</dbReference>
<dbReference type="SUPFAM" id="SSF49998">
    <property type="entry name" value="Amine oxidase catalytic domain"/>
    <property type="match status" value="1"/>
</dbReference>
<reference evidence="13" key="1">
    <citation type="journal article" date="2023" name="Access Microbiol">
        <title>De-novo genome assembly for Akanthomyces muscarius, a biocontrol agent of insect agricultural pests.</title>
        <authorList>
            <person name="Erdos Z."/>
            <person name="Studholme D.J."/>
            <person name="Raymond B."/>
            <person name="Sharma M."/>
        </authorList>
    </citation>
    <scope>NUCLEOTIDE SEQUENCE</scope>
    <source>
        <strain evidence="13">Ve6</strain>
    </source>
</reference>
<dbReference type="InterPro" id="IPR015328">
    <property type="entry name" value="DUF1965"/>
</dbReference>
<keyword evidence="6 9" id="KW-0186">Copper</keyword>
<dbReference type="AlphaFoldDB" id="A0A9W8QKM5"/>
<evidence type="ECO:0000259" key="11">
    <source>
        <dbReference type="Pfam" id="PF01179"/>
    </source>
</evidence>
<evidence type="ECO:0000259" key="12">
    <source>
        <dbReference type="Pfam" id="PF09248"/>
    </source>
</evidence>
<dbReference type="GO" id="GO:0008131">
    <property type="term" value="F:primary methylamine oxidase activity"/>
    <property type="evidence" value="ECO:0007669"/>
    <property type="project" value="InterPro"/>
</dbReference>
<dbReference type="Gene3D" id="2.70.98.20">
    <property type="entry name" value="Copper amine oxidase, catalytic domain"/>
    <property type="match status" value="1"/>
</dbReference>
<feature type="transmembrane region" description="Helical" evidence="10">
    <location>
        <begin position="5"/>
        <end position="23"/>
    </location>
</feature>
<comment type="similarity">
    <text evidence="2 9">Belongs to the copper/topaquinone oxidase family.</text>
</comment>
<dbReference type="EC" id="1.4.3.-" evidence="9"/>
<dbReference type="RefSeq" id="XP_056057640.1">
    <property type="nucleotide sequence ID" value="XM_056199351.1"/>
</dbReference>
<dbReference type="Gene3D" id="3.10.450.40">
    <property type="match status" value="2"/>
</dbReference>
<evidence type="ECO:0000256" key="4">
    <source>
        <dbReference type="ARBA" id="ARBA00022772"/>
    </source>
</evidence>
<evidence type="ECO:0000313" key="13">
    <source>
        <dbReference type="EMBL" id="KAJ4159835.1"/>
    </source>
</evidence>
<keyword evidence="5 9" id="KW-0560">Oxidoreductase</keyword>
<dbReference type="PANTHER" id="PTHR10638:SF20">
    <property type="entry name" value="AMINE OXIDASE"/>
    <property type="match status" value="1"/>
</dbReference>
<dbReference type="Pfam" id="PF01179">
    <property type="entry name" value="Cu_amine_oxid"/>
    <property type="match status" value="1"/>
</dbReference>
<protein>
    <recommendedName>
        <fullName evidence="9">Amine oxidase</fullName>
        <ecNumber evidence="9">1.4.3.-</ecNumber>
    </recommendedName>
</protein>
<dbReference type="Pfam" id="PF09248">
    <property type="entry name" value="DUF1965"/>
    <property type="match status" value="1"/>
</dbReference>
<keyword evidence="3 9" id="KW-0479">Metal-binding</keyword>
<proteinExistence type="inferred from homology"/>
<evidence type="ECO:0000256" key="2">
    <source>
        <dbReference type="ARBA" id="ARBA00007983"/>
    </source>
</evidence>
<comment type="cofactor">
    <cofactor evidence="1">
        <name>Cu cation</name>
        <dbReference type="ChEBI" id="CHEBI:23378"/>
    </cofactor>
</comment>
<dbReference type="EMBL" id="JAJHUN010000003">
    <property type="protein sequence ID" value="KAJ4159835.1"/>
    <property type="molecule type" value="Genomic_DNA"/>
</dbReference>
<keyword evidence="10" id="KW-0472">Membrane</keyword>
<dbReference type="InterPro" id="IPR016182">
    <property type="entry name" value="Cu_amine_oxidase_N-reg"/>
</dbReference>
<dbReference type="GO" id="GO:0009308">
    <property type="term" value="P:amine metabolic process"/>
    <property type="evidence" value="ECO:0007669"/>
    <property type="project" value="UniProtKB-UniRule"/>
</dbReference>
<keyword evidence="10" id="KW-0812">Transmembrane</keyword>
<name>A0A9W8QKM5_AKAMU</name>